<keyword evidence="4" id="KW-1185">Reference proteome</keyword>
<evidence type="ECO:0000256" key="2">
    <source>
        <dbReference type="SAM" id="SignalP"/>
    </source>
</evidence>
<reference evidence="4" key="1">
    <citation type="submission" date="2015-09" db="EMBL/GenBank/DDBJ databases">
        <authorList>
            <consortium name="Pathogen Informatics"/>
        </authorList>
    </citation>
    <scope>NUCLEOTIDE SEQUENCE [LARGE SCALE GENOMIC DNA]</scope>
    <source>
        <strain evidence="4">Lake Konstanz</strain>
    </source>
</reference>
<sequence>MPLFHLPLLWLLVCLAISGCLASLAPSSSRHPRPKMPMPTTTSLADSRSKCGRTPTLSNQFVGSSGCIACNNSETCCDGSTCCNSGQFCCEVNNTCCQDTCCKTDNEQCCSDPVNGGVCCESEWSFCCLPQPAYDLPSRCCPRWFVCCDVGEYGCCNPDTGLPLMREDLALVNSPDVHHPKHSVSAIPQNVFALVLEPSWFSGGMDFDVMSINVTTGSSINVSKVQNFKTGGEEQRQFMFDKVKSVFYLLQTDNDDDGHNPLEAPIRLFTIQPTTGVATACTVTGGAVNLVTGYRLLPGTSTIVFATYWLERGSGSSPSGSGSSAASESSGSGLPDKVGYKFYHLDVTSCAATLVAQSVNPTTPSFVDNYAGWFHDVSPDGSIVYRLGYENVITSTNFGIGATVIIPSSGKSESLSPSVVNNATPVWQTVPRPDGTHEDYISLNLFSPSVPTVSRGDAASPFDVWFLSMAPTNNMTEQGDLSLYMWSPMDPFTNVSLQATFPNANQYPAMSFGPLSESLSLDCSRYAALVVKDSAFGSSYDTLAVVYVDGIKPPGRGRPNMILEAQLQPGLLAETVSPAGIGLPS</sequence>
<organism evidence="3 4">
    <name type="scientific">Bodo saltans</name>
    <name type="common">Flagellated protozoan</name>
    <dbReference type="NCBI Taxonomy" id="75058"/>
    <lineage>
        <taxon>Eukaryota</taxon>
        <taxon>Discoba</taxon>
        <taxon>Euglenozoa</taxon>
        <taxon>Kinetoplastea</taxon>
        <taxon>Metakinetoplastina</taxon>
        <taxon>Eubodonida</taxon>
        <taxon>Bodonidae</taxon>
        <taxon>Bodo</taxon>
    </lineage>
</organism>
<proteinExistence type="predicted"/>
<protein>
    <submittedName>
        <fullName evidence="3">GPI-anchored surface protein, putative</fullName>
    </submittedName>
</protein>
<gene>
    <name evidence="3" type="ORF">BSAL_60720</name>
</gene>
<dbReference type="Proteomes" id="UP000051952">
    <property type="component" value="Unassembled WGS sequence"/>
</dbReference>
<name>A0A0S4IQF7_BODSA</name>
<feature type="region of interest" description="Disordered" evidence="1">
    <location>
        <begin position="26"/>
        <end position="49"/>
    </location>
</feature>
<dbReference type="EMBL" id="CYKH01000276">
    <property type="protein sequence ID" value="CUF25741.1"/>
    <property type="molecule type" value="Genomic_DNA"/>
</dbReference>
<keyword evidence="2" id="KW-0732">Signal</keyword>
<dbReference type="OrthoDB" id="10485619at2759"/>
<feature type="signal peptide" evidence="2">
    <location>
        <begin position="1"/>
        <end position="22"/>
    </location>
</feature>
<accession>A0A0S4IQF7</accession>
<dbReference type="VEuPathDB" id="TriTrypDB:BSAL_60720"/>
<evidence type="ECO:0000256" key="1">
    <source>
        <dbReference type="SAM" id="MobiDB-lite"/>
    </source>
</evidence>
<evidence type="ECO:0000313" key="4">
    <source>
        <dbReference type="Proteomes" id="UP000051952"/>
    </source>
</evidence>
<feature type="chain" id="PRO_5006621517" evidence="2">
    <location>
        <begin position="23"/>
        <end position="585"/>
    </location>
</feature>
<dbReference type="AlphaFoldDB" id="A0A0S4IQF7"/>
<evidence type="ECO:0000313" key="3">
    <source>
        <dbReference type="EMBL" id="CUF25741.1"/>
    </source>
</evidence>